<organism evidence="2 4">
    <name type="scientific">Rhodococcus opacus</name>
    <name type="common">Nocardia opaca</name>
    <dbReference type="NCBI Taxonomy" id="37919"/>
    <lineage>
        <taxon>Bacteria</taxon>
        <taxon>Bacillati</taxon>
        <taxon>Actinomycetota</taxon>
        <taxon>Actinomycetes</taxon>
        <taxon>Mycobacteriales</taxon>
        <taxon>Nocardiaceae</taxon>
        <taxon>Rhodococcus</taxon>
    </lineage>
</organism>
<dbReference type="RefSeq" id="WP_231137929.1">
    <property type="nucleotide sequence ID" value="NZ_CAJUXZ010000012.1"/>
</dbReference>
<keyword evidence="3" id="KW-1185">Reference proteome</keyword>
<evidence type="ECO:0000313" key="4">
    <source>
        <dbReference type="Proteomes" id="UP001231166"/>
    </source>
</evidence>
<evidence type="ECO:0000313" key="1">
    <source>
        <dbReference type="EMBL" id="MCZ4587062.1"/>
    </source>
</evidence>
<dbReference type="EMBL" id="CP130953">
    <property type="protein sequence ID" value="WLF44144.1"/>
    <property type="molecule type" value="Genomic_DNA"/>
</dbReference>
<accession>A0AAX3Y6M5</accession>
<proteinExistence type="predicted"/>
<protein>
    <submittedName>
        <fullName evidence="2">RGCVC family protein</fullName>
    </submittedName>
</protein>
<reference evidence="2" key="2">
    <citation type="submission" date="2023-07" db="EMBL/GenBank/DDBJ databases">
        <title>Genomic analysis of Rhodococcus opacus VOC-14 with glycol ethers degradation activity.</title>
        <authorList>
            <person name="Narkevich D.A."/>
            <person name="Hlushen A.M."/>
            <person name="Akhremchuk A.E."/>
            <person name="Sikolenko M.A."/>
            <person name="Valentovich L.N."/>
        </authorList>
    </citation>
    <scope>NUCLEOTIDE SEQUENCE</scope>
    <source>
        <strain evidence="2">VOC-14</strain>
    </source>
</reference>
<dbReference type="Proteomes" id="UP001231166">
    <property type="component" value="Chromosome"/>
</dbReference>
<sequence>MASNPTDVSNLLVSESPSPVSAVESAASCTACPHSTDSHDALGIRFCAVTSARSLDRKCICAGEQVSGQHYSRY</sequence>
<dbReference type="EMBL" id="JAPWIS010000014">
    <property type="protein sequence ID" value="MCZ4587062.1"/>
    <property type="molecule type" value="Genomic_DNA"/>
</dbReference>
<evidence type="ECO:0000313" key="3">
    <source>
        <dbReference type="Proteomes" id="UP001066327"/>
    </source>
</evidence>
<dbReference type="AlphaFoldDB" id="A0AAX3Y6M5"/>
<gene>
    <name evidence="1" type="ORF">O4328_25845</name>
    <name evidence="2" type="ORF">Q5707_19285</name>
</gene>
<dbReference type="NCBIfam" id="NF038206">
    <property type="entry name" value="RGCVC_fam"/>
    <property type="match status" value="1"/>
</dbReference>
<name>A0AAX3Y6M5_RHOOP</name>
<evidence type="ECO:0000313" key="2">
    <source>
        <dbReference type="EMBL" id="WLF44144.1"/>
    </source>
</evidence>
<dbReference type="Proteomes" id="UP001066327">
    <property type="component" value="Unassembled WGS sequence"/>
</dbReference>
<reference evidence="1" key="1">
    <citation type="submission" date="2022-12" db="EMBL/GenBank/DDBJ databases">
        <authorList>
            <person name="Krivoruchko A.V."/>
            <person name="Elkin A."/>
        </authorList>
    </citation>
    <scope>NUCLEOTIDE SEQUENCE</scope>
    <source>
        <strain evidence="1">IEGM 249</strain>
    </source>
</reference>